<gene>
    <name evidence="5" type="ORF">EB796_016096</name>
</gene>
<evidence type="ECO:0000313" key="5">
    <source>
        <dbReference type="EMBL" id="KAF6025592.1"/>
    </source>
</evidence>
<keyword evidence="3" id="KW-0408">Iron</keyword>
<evidence type="ECO:0000256" key="2">
    <source>
        <dbReference type="ARBA" id="ARBA00022723"/>
    </source>
</evidence>
<comment type="caution">
    <text evidence="5">The sequence shown here is derived from an EMBL/GenBank/DDBJ whole genome shotgun (WGS) entry which is preliminary data.</text>
</comment>
<evidence type="ECO:0000256" key="3">
    <source>
        <dbReference type="ARBA" id="ARBA00023004"/>
    </source>
</evidence>
<feature type="transmembrane region" description="Helical" evidence="4">
    <location>
        <begin position="12"/>
        <end position="31"/>
    </location>
</feature>
<dbReference type="Pfam" id="PF00067">
    <property type="entry name" value="p450"/>
    <property type="match status" value="1"/>
</dbReference>
<organism evidence="5 6">
    <name type="scientific">Bugula neritina</name>
    <name type="common">Brown bryozoan</name>
    <name type="synonym">Sertularia neritina</name>
    <dbReference type="NCBI Taxonomy" id="10212"/>
    <lineage>
        <taxon>Eukaryota</taxon>
        <taxon>Metazoa</taxon>
        <taxon>Spiralia</taxon>
        <taxon>Lophotrochozoa</taxon>
        <taxon>Bryozoa</taxon>
        <taxon>Gymnolaemata</taxon>
        <taxon>Cheilostomatida</taxon>
        <taxon>Flustrina</taxon>
        <taxon>Buguloidea</taxon>
        <taxon>Bugulidae</taxon>
        <taxon>Bugula</taxon>
    </lineage>
</organism>
<reference evidence="5" key="1">
    <citation type="submission" date="2020-06" db="EMBL/GenBank/DDBJ databases">
        <title>Draft genome of Bugula neritina, a colonial animal packing powerful symbionts and potential medicines.</title>
        <authorList>
            <person name="Rayko M."/>
        </authorList>
    </citation>
    <scope>NUCLEOTIDE SEQUENCE [LARGE SCALE GENOMIC DNA]</scope>
    <source>
        <strain evidence="5">Kwan_BN1</strain>
    </source>
</reference>
<accession>A0A7J7JGX4</accession>
<dbReference type="InterPro" id="IPR036396">
    <property type="entry name" value="Cyt_P450_sf"/>
</dbReference>
<dbReference type="PANTHER" id="PTHR24300:SF375">
    <property type="entry name" value="CYTOCHROME P450 FAMILY"/>
    <property type="match status" value="1"/>
</dbReference>
<dbReference type="InterPro" id="IPR001128">
    <property type="entry name" value="Cyt_P450"/>
</dbReference>
<dbReference type="AlphaFoldDB" id="A0A7J7JGX4"/>
<keyword evidence="6" id="KW-1185">Reference proteome</keyword>
<evidence type="ECO:0000313" key="6">
    <source>
        <dbReference type="Proteomes" id="UP000593567"/>
    </source>
</evidence>
<name>A0A7J7JGX4_BUGNE</name>
<dbReference type="InterPro" id="IPR050182">
    <property type="entry name" value="Cytochrome_P450_fam2"/>
</dbReference>
<dbReference type="GO" id="GO:0005737">
    <property type="term" value="C:cytoplasm"/>
    <property type="evidence" value="ECO:0007669"/>
    <property type="project" value="TreeGrafter"/>
</dbReference>
<dbReference type="GO" id="GO:0006805">
    <property type="term" value="P:xenobiotic metabolic process"/>
    <property type="evidence" value="ECO:0007669"/>
    <property type="project" value="TreeGrafter"/>
</dbReference>
<evidence type="ECO:0000256" key="1">
    <source>
        <dbReference type="ARBA" id="ARBA00010617"/>
    </source>
</evidence>
<protein>
    <submittedName>
        <fullName evidence="5">Uncharacterized protein</fullName>
    </submittedName>
</protein>
<keyword evidence="2" id="KW-0479">Metal-binding</keyword>
<comment type="similarity">
    <text evidence="1">Belongs to the cytochrome P450 family.</text>
</comment>
<dbReference type="Proteomes" id="UP000593567">
    <property type="component" value="Unassembled WGS sequence"/>
</dbReference>
<dbReference type="OrthoDB" id="1055148at2759"/>
<keyword evidence="4" id="KW-0472">Membrane</keyword>
<dbReference type="GO" id="GO:0016712">
    <property type="term" value="F:oxidoreductase activity, acting on paired donors, with incorporation or reduction of molecular oxygen, reduced flavin or flavoprotein as one donor, and incorporation of one atom of oxygen"/>
    <property type="evidence" value="ECO:0007669"/>
    <property type="project" value="TreeGrafter"/>
</dbReference>
<dbReference type="GO" id="GO:0005506">
    <property type="term" value="F:iron ion binding"/>
    <property type="evidence" value="ECO:0007669"/>
    <property type="project" value="InterPro"/>
</dbReference>
<dbReference type="GO" id="GO:0020037">
    <property type="term" value="F:heme binding"/>
    <property type="evidence" value="ECO:0007669"/>
    <property type="project" value="InterPro"/>
</dbReference>
<dbReference type="Gene3D" id="1.10.630.10">
    <property type="entry name" value="Cytochrome P450"/>
    <property type="match status" value="1"/>
</dbReference>
<evidence type="ECO:0000256" key="4">
    <source>
        <dbReference type="SAM" id="Phobius"/>
    </source>
</evidence>
<keyword evidence="4" id="KW-0812">Transmembrane</keyword>
<dbReference type="SUPFAM" id="SSF48264">
    <property type="entry name" value="Cytochrome P450"/>
    <property type="match status" value="1"/>
</dbReference>
<dbReference type="PANTHER" id="PTHR24300">
    <property type="entry name" value="CYTOCHROME P450 508A4-RELATED"/>
    <property type="match status" value="1"/>
</dbReference>
<keyword evidence="4" id="KW-1133">Transmembrane helix</keyword>
<sequence length="118" mass="13812">MFCIHFSEQVYIQIICLGFGGFVLLFWSSILEKRKYPPGPIPLPFIGNGYSIFAKNKSQFRYKNWSRKYGNVVSYVMFGQWTVELFGYDAIHEAFVEQSDIFSNREAHILQKVVKQKV</sequence>
<dbReference type="EMBL" id="VXIV02002441">
    <property type="protein sequence ID" value="KAF6025592.1"/>
    <property type="molecule type" value="Genomic_DNA"/>
</dbReference>
<dbReference type="GO" id="GO:0006082">
    <property type="term" value="P:organic acid metabolic process"/>
    <property type="evidence" value="ECO:0007669"/>
    <property type="project" value="TreeGrafter"/>
</dbReference>
<proteinExistence type="inferred from homology"/>